<proteinExistence type="predicted"/>
<evidence type="ECO:0000256" key="1">
    <source>
        <dbReference type="SAM" id="MobiDB-lite"/>
    </source>
</evidence>
<reference evidence="2" key="1">
    <citation type="journal article" date="2021" name="Sci. Adv.">
        <title>The American lobster genome reveals insights on longevity, neural, and immune adaptations.</title>
        <authorList>
            <person name="Polinski J.M."/>
            <person name="Zimin A.V."/>
            <person name="Clark K.F."/>
            <person name="Kohn A.B."/>
            <person name="Sadowski N."/>
            <person name="Timp W."/>
            <person name="Ptitsyn A."/>
            <person name="Khanna P."/>
            <person name="Romanova D.Y."/>
            <person name="Williams P."/>
            <person name="Greenwood S.J."/>
            <person name="Moroz L.L."/>
            <person name="Walt D.R."/>
            <person name="Bodnar A.G."/>
        </authorList>
    </citation>
    <scope>NUCLEOTIDE SEQUENCE</scope>
    <source>
        <strain evidence="2">GMGI-L3</strain>
    </source>
</reference>
<dbReference type="Proteomes" id="UP000747542">
    <property type="component" value="Unassembled WGS sequence"/>
</dbReference>
<feature type="region of interest" description="Disordered" evidence="1">
    <location>
        <begin position="1"/>
        <end position="27"/>
    </location>
</feature>
<gene>
    <name evidence="2" type="ORF">Hamer_G023438</name>
</gene>
<organism evidence="2 3">
    <name type="scientific">Homarus americanus</name>
    <name type="common">American lobster</name>
    <dbReference type="NCBI Taxonomy" id="6706"/>
    <lineage>
        <taxon>Eukaryota</taxon>
        <taxon>Metazoa</taxon>
        <taxon>Ecdysozoa</taxon>
        <taxon>Arthropoda</taxon>
        <taxon>Crustacea</taxon>
        <taxon>Multicrustacea</taxon>
        <taxon>Malacostraca</taxon>
        <taxon>Eumalacostraca</taxon>
        <taxon>Eucarida</taxon>
        <taxon>Decapoda</taxon>
        <taxon>Pleocyemata</taxon>
        <taxon>Astacidea</taxon>
        <taxon>Nephropoidea</taxon>
        <taxon>Nephropidae</taxon>
        <taxon>Homarus</taxon>
    </lineage>
</organism>
<sequence length="176" mass="18750">MEVPGGGGECQVEEEVPGGGGVPDLPDKVTCHLDKRSASQLLLPNPRGHGGEEDLEAQVIARGQSHLLANHRTTPTTTSMIRQVLANHRISPLPTTSVIRQVLANHRISPLPTTSVIRQLLMFSCHVAGVRAPDPQSFYPRQGTRKGCHAPGVGAGVEKSPGKGNTPHRKEVGHIL</sequence>
<evidence type="ECO:0000313" key="2">
    <source>
        <dbReference type="EMBL" id="KAG7169402.1"/>
    </source>
</evidence>
<keyword evidence="3" id="KW-1185">Reference proteome</keyword>
<comment type="caution">
    <text evidence="2">The sequence shown here is derived from an EMBL/GenBank/DDBJ whole genome shotgun (WGS) entry which is preliminary data.</text>
</comment>
<evidence type="ECO:0000313" key="3">
    <source>
        <dbReference type="Proteomes" id="UP000747542"/>
    </source>
</evidence>
<dbReference type="AlphaFoldDB" id="A0A8J5MZZ3"/>
<feature type="region of interest" description="Disordered" evidence="1">
    <location>
        <begin position="141"/>
        <end position="176"/>
    </location>
</feature>
<dbReference type="EMBL" id="JAHLQT010016841">
    <property type="protein sequence ID" value="KAG7169402.1"/>
    <property type="molecule type" value="Genomic_DNA"/>
</dbReference>
<name>A0A8J5MZZ3_HOMAM</name>
<protein>
    <submittedName>
        <fullName evidence="2">Uncharacterized protein</fullName>
    </submittedName>
</protein>
<accession>A0A8J5MZZ3</accession>